<keyword evidence="3" id="KW-1185">Reference proteome</keyword>
<keyword evidence="2" id="KW-1133">Transmembrane helix</keyword>
<keyword evidence="2" id="KW-0812">Transmembrane</keyword>
<name>A0A6I8UXW2_DROPS</name>
<evidence type="ECO:0000256" key="1">
    <source>
        <dbReference type="SAM" id="MobiDB-lite"/>
    </source>
</evidence>
<organism evidence="3 4">
    <name type="scientific">Drosophila pseudoobscura pseudoobscura</name>
    <name type="common">Fruit fly</name>
    <dbReference type="NCBI Taxonomy" id="46245"/>
    <lineage>
        <taxon>Eukaryota</taxon>
        <taxon>Metazoa</taxon>
        <taxon>Ecdysozoa</taxon>
        <taxon>Arthropoda</taxon>
        <taxon>Hexapoda</taxon>
        <taxon>Insecta</taxon>
        <taxon>Pterygota</taxon>
        <taxon>Neoptera</taxon>
        <taxon>Endopterygota</taxon>
        <taxon>Diptera</taxon>
        <taxon>Brachycera</taxon>
        <taxon>Muscomorpha</taxon>
        <taxon>Ephydroidea</taxon>
        <taxon>Drosophilidae</taxon>
        <taxon>Drosophila</taxon>
        <taxon>Sophophora</taxon>
    </lineage>
</organism>
<dbReference type="KEGG" id="dpo:6903229"/>
<dbReference type="RefSeq" id="XP_002132930.2">
    <property type="nucleotide sequence ID" value="XM_002132894.3"/>
</dbReference>
<dbReference type="InParanoid" id="A0A6I8UXW2"/>
<evidence type="ECO:0000313" key="4">
    <source>
        <dbReference type="RefSeq" id="XP_002132930.2"/>
    </source>
</evidence>
<feature type="transmembrane region" description="Helical" evidence="2">
    <location>
        <begin position="293"/>
        <end position="323"/>
    </location>
</feature>
<feature type="transmembrane region" description="Helical" evidence="2">
    <location>
        <begin position="335"/>
        <end position="356"/>
    </location>
</feature>
<dbReference type="AlphaFoldDB" id="A0A6I8UXW2"/>
<evidence type="ECO:0000256" key="2">
    <source>
        <dbReference type="SAM" id="Phobius"/>
    </source>
</evidence>
<proteinExistence type="predicted"/>
<sequence>MAMMDYSLSKAMRHLCTAPCPCQKCKALRRARANGGKPCRPRSPAGNGEPPSGEDPLDEDRHMNFKEQDSFGERYSTLPAGTIVPAVVDITCGHEQPANTSSYVRHSNIRDTFGVRVPEGTGDLVGPGHRLCSAELHCDESCGYGTGCNAVCTSRTQPALPVPQQVSSSVVRTEGSGFSGVEGEASGRISAFEGSGFGMPKASGGGVSDCGARAYGNSGTGTVGSICNEGSRSVSRAGASVMARAGATGSGRGQGLVEFDDAYGGSPPSNSYNNRNNNDAGIQLFRDMRINQIVTFIIEIMGVLMFFAICTISFWITLGYYVVKLFVDLKDADRWVKTAAGILVGILLISYCVTAVTNSEGGFCCRAKSRVKARSKWSLDCCPRIKGLLNYCSGKPQAVCPKAKPATCPKAKPATCPKAKPKPKPCPKCKAPSSTLMSMIWPQKVQPPPCKKPTKCWWGKCDIKGTPSPKKKCYSDRQGRSIFKSFNRYGIPCEMKQPPMWIVWLYHMVMNLLGY</sequence>
<keyword evidence="2" id="KW-0472">Membrane</keyword>
<evidence type="ECO:0000313" key="3">
    <source>
        <dbReference type="Proteomes" id="UP000001819"/>
    </source>
</evidence>
<reference evidence="4" key="1">
    <citation type="submission" date="2025-08" db="UniProtKB">
        <authorList>
            <consortium name="RefSeq"/>
        </authorList>
    </citation>
    <scope>IDENTIFICATION</scope>
    <source>
        <strain evidence="4">MV-25-SWS-2005</strain>
        <tissue evidence="4">Whole body</tissue>
    </source>
</reference>
<gene>
    <name evidence="4" type="primary">LOC6903229</name>
</gene>
<accession>A0A6I8UXW2</accession>
<protein>
    <submittedName>
        <fullName evidence="4">Uncharacterized protein</fullName>
    </submittedName>
</protein>
<feature type="region of interest" description="Disordered" evidence="1">
    <location>
        <begin position="33"/>
        <end position="60"/>
    </location>
</feature>
<dbReference type="Proteomes" id="UP000001819">
    <property type="component" value="Chromosome 4"/>
</dbReference>
<dbReference type="ExpressionAtlas" id="A0A6I8UXW2">
    <property type="expression patterns" value="baseline"/>
</dbReference>